<organism evidence="1 2">
    <name type="scientific">Vitis vinifera</name>
    <name type="common">Grape</name>
    <dbReference type="NCBI Taxonomy" id="29760"/>
    <lineage>
        <taxon>Eukaryota</taxon>
        <taxon>Viridiplantae</taxon>
        <taxon>Streptophyta</taxon>
        <taxon>Embryophyta</taxon>
        <taxon>Tracheophyta</taxon>
        <taxon>Spermatophyta</taxon>
        <taxon>Magnoliopsida</taxon>
        <taxon>eudicotyledons</taxon>
        <taxon>Gunneridae</taxon>
        <taxon>Pentapetalae</taxon>
        <taxon>rosids</taxon>
        <taxon>Vitales</taxon>
        <taxon>Vitaceae</taxon>
        <taxon>Viteae</taxon>
        <taxon>Vitis</taxon>
    </lineage>
</organism>
<evidence type="ECO:0000313" key="2">
    <source>
        <dbReference type="Proteomes" id="UP000288805"/>
    </source>
</evidence>
<gene>
    <name evidence="1" type="ORF">CK203_008861</name>
</gene>
<reference evidence="1 2" key="1">
    <citation type="journal article" date="2018" name="PLoS Genet.">
        <title>Population sequencing reveals clonal diversity and ancestral inbreeding in the grapevine cultivar Chardonnay.</title>
        <authorList>
            <person name="Roach M.J."/>
            <person name="Johnson D.L."/>
            <person name="Bohlmann J."/>
            <person name="van Vuuren H.J."/>
            <person name="Jones S.J."/>
            <person name="Pretorius I.S."/>
            <person name="Schmidt S.A."/>
            <person name="Borneman A.R."/>
        </authorList>
    </citation>
    <scope>NUCLEOTIDE SEQUENCE [LARGE SCALE GENOMIC DNA]</scope>
    <source>
        <strain evidence="2">cv. Chardonnay</strain>
        <tissue evidence="1">Leaf</tissue>
    </source>
</reference>
<protein>
    <recommendedName>
        <fullName evidence="3">Retrovirus-related Pol polyprotein from transposon TNT 1-94</fullName>
    </recommendedName>
</protein>
<evidence type="ECO:0000313" key="1">
    <source>
        <dbReference type="EMBL" id="RVX19399.1"/>
    </source>
</evidence>
<name>A0A438KDZ4_VITVI</name>
<dbReference type="GO" id="GO:0003676">
    <property type="term" value="F:nucleic acid binding"/>
    <property type="evidence" value="ECO:0007669"/>
    <property type="project" value="InterPro"/>
</dbReference>
<dbReference type="AlphaFoldDB" id="A0A438KDZ4"/>
<sequence>MVRCMLSNSSLLEFLWGEALRTAAYILNQVPNKSVLKTPYELCAAEAWSGPITHSQRNLILKPSVVSLLVIALDQGVPDFIVHLIPPGSLS</sequence>
<dbReference type="Gene3D" id="3.30.420.10">
    <property type="entry name" value="Ribonuclease H-like superfamily/Ribonuclease H"/>
    <property type="match status" value="1"/>
</dbReference>
<accession>A0A438KDZ4</accession>
<evidence type="ECO:0008006" key="3">
    <source>
        <dbReference type="Google" id="ProtNLM"/>
    </source>
</evidence>
<dbReference type="InterPro" id="IPR036397">
    <property type="entry name" value="RNaseH_sf"/>
</dbReference>
<proteinExistence type="predicted"/>
<comment type="caution">
    <text evidence="1">The sequence shown here is derived from an EMBL/GenBank/DDBJ whole genome shotgun (WGS) entry which is preliminary data.</text>
</comment>
<dbReference type="EMBL" id="QGNW01000009">
    <property type="protein sequence ID" value="RVX19399.1"/>
    <property type="molecule type" value="Genomic_DNA"/>
</dbReference>
<dbReference type="Proteomes" id="UP000288805">
    <property type="component" value="Unassembled WGS sequence"/>
</dbReference>